<keyword evidence="8" id="KW-0998">Cell outer membrane</keyword>
<evidence type="ECO:0000256" key="8">
    <source>
        <dbReference type="ARBA" id="ARBA00023237"/>
    </source>
</evidence>
<dbReference type="InterPro" id="IPR000531">
    <property type="entry name" value="Beta-barrel_TonB"/>
</dbReference>
<feature type="non-terminal residue" evidence="10">
    <location>
        <position position="1"/>
    </location>
</feature>
<reference evidence="10" key="1">
    <citation type="submission" date="2018-05" db="EMBL/GenBank/DDBJ databases">
        <authorList>
            <person name="Lanie J.A."/>
            <person name="Ng W.-L."/>
            <person name="Kazmierczak K.M."/>
            <person name="Andrzejewski T.M."/>
            <person name="Davidsen T.M."/>
            <person name="Wayne K.J."/>
            <person name="Tettelin H."/>
            <person name="Glass J.I."/>
            <person name="Rusch D."/>
            <person name="Podicherti R."/>
            <person name="Tsui H.-C.T."/>
            <person name="Winkler M.E."/>
        </authorList>
    </citation>
    <scope>NUCLEOTIDE SEQUENCE</scope>
</reference>
<evidence type="ECO:0000256" key="4">
    <source>
        <dbReference type="ARBA" id="ARBA00022729"/>
    </source>
</evidence>
<gene>
    <name evidence="10" type="ORF">METZ01_LOCUS340517</name>
</gene>
<dbReference type="Pfam" id="PF00593">
    <property type="entry name" value="TonB_dep_Rec_b-barrel"/>
    <property type="match status" value="1"/>
</dbReference>
<keyword evidence="4" id="KW-0732">Signal</keyword>
<dbReference type="InterPro" id="IPR039426">
    <property type="entry name" value="TonB-dep_rcpt-like"/>
</dbReference>
<organism evidence="10">
    <name type="scientific">marine metagenome</name>
    <dbReference type="NCBI Taxonomy" id="408172"/>
    <lineage>
        <taxon>unclassified sequences</taxon>
        <taxon>metagenomes</taxon>
        <taxon>ecological metagenomes</taxon>
    </lineage>
</organism>
<protein>
    <recommendedName>
        <fullName evidence="9">TonB-dependent receptor-like beta-barrel domain-containing protein</fullName>
    </recommendedName>
</protein>
<sequence length="329" mass="37348">WQKNFEKSNLRITSGTTNEIVYASADLFQGKNYRKNHSFYTQLDKKWQKINISLGTRYEYFSIDSEKDHIIDGDTINHISTVKPVFRTGINYQLSEATYIRSSWGQGYRFPSMAELFISTNQSGLEIYPNPELKPESGWSAEIGIKQGVRFGNWMGYLDVAGFLMQYDEMMEFTFGPWGDPNTKPVFGLGFKSVNVGKTQISGIEFSTNGQGKINKNLTINILAGYTYMNPISLDLNKIYATAFDDTTQITYAISSSDTTVLKYRYKHLAKIDAEIIYKKVSLGSSFRYNDFMQNIDKIFTEPLINEGIPGVFNGIPGINDARKKFSNG</sequence>
<dbReference type="GO" id="GO:0015344">
    <property type="term" value="F:siderophore uptake transmembrane transporter activity"/>
    <property type="evidence" value="ECO:0007669"/>
    <property type="project" value="TreeGrafter"/>
</dbReference>
<dbReference type="SUPFAM" id="SSF56935">
    <property type="entry name" value="Porins"/>
    <property type="match status" value="1"/>
</dbReference>
<keyword evidence="2" id="KW-0813">Transport</keyword>
<keyword evidence="6" id="KW-0472">Membrane</keyword>
<accession>A0A382QQ97</accession>
<keyword evidence="7" id="KW-0675">Receptor</keyword>
<keyword evidence="5" id="KW-0798">TonB box</keyword>
<evidence type="ECO:0000256" key="3">
    <source>
        <dbReference type="ARBA" id="ARBA00022692"/>
    </source>
</evidence>
<dbReference type="PANTHER" id="PTHR30069:SF29">
    <property type="entry name" value="HEMOGLOBIN AND HEMOGLOBIN-HAPTOGLOBIN-BINDING PROTEIN 1-RELATED"/>
    <property type="match status" value="1"/>
</dbReference>
<dbReference type="EMBL" id="UINC01116135">
    <property type="protein sequence ID" value="SVC87663.1"/>
    <property type="molecule type" value="Genomic_DNA"/>
</dbReference>
<evidence type="ECO:0000256" key="7">
    <source>
        <dbReference type="ARBA" id="ARBA00023170"/>
    </source>
</evidence>
<dbReference type="PANTHER" id="PTHR30069">
    <property type="entry name" value="TONB-DEPENDENT OUTER MEMBRANE RECEPTOR"/>
    <property type="match status" value="1"/>
</dbReference>
<dbReference type="AlphaFoldDB" id="A0A382QQ97"/>
<evidence type="ECO:0000256" key="6">
    <source>
        <dbReference type="ARBA" id="ARBA00023136"/>
    </source>
</evidence>
<feature type="non-terminal residue" evidence="10">
    <location>
        <position position="329"/>
    </location>
</feature>
<dbReference type="GO" id="GO:0009279">
    <property type="term" value="C:cell outer membrane"/>
    <property type="evidence" value="ECO:0007669"/>
    <property type="project" value="UniProtKB-SubCell"/>
</dbReference>
<evidence type="ECO:0000313" key="10">
    <source>
        <dbReference type="EMBL" id="SVC87663.1"/>
    </source>
</evidence>
<dbReference type="InterPro" id="IPR036942">
    <property type="entry name" value="Beta-barrel_TonB_sf"/>
</dbReference>
<dbReference type="GO" id="GO:0044718">
    <property type="term" value="P:siderophore transmembrane transport"/>
    <property type="evidence" value="ECO:0007669"/>
    <property type="project" value="TreeGrafter"/>
</dbReference>
<proteinExistence type="predicted"/>
<name>A0A382QQ97_9ZZZZ</name>
<dbReference type="PROSITE" id="PS52016">
    <property type="entry name" value="TONB_DEPENDENT_REC_3"/>
    <property type="match status" value="1"/>
</dbReference>
<evidence type="ECO:0000256" key="5">
    <source>
        <dbReference type="ARBA" id="ARBA00023077"/>
    </source>
</evidence>
<evidence type="ECO:0000256" key="2">
    <source>
        <dbReference type="ARBA" id="ARBA00022448"/>
    </source>
</evidence>
<comment type="subcellular location">
    <subcellularLocation>
        <location evidence="1">Cell outer membrane</location>
        <topology evidence="1">Multi-pass membrane protein</topology>
    </subcellularLocation>
</comment>
<dbReference type="Gene3D" id="2.40.170.20">
    <property type="entry name" value="TonB-dependent receptor, beta-barrel domain"/>
    <property type="match status" value="1"/>
</dbReference>
<evidence type="ECO:0000259" key="9">
    <source>
        <dbReference type="Pfam" id="PF00593"/>
    </source>
</evidence>
<feature type="domain" description="TonB-dependent receptor-like beta-barrel" evidence="9">
    <location>
        <begin position="23"/>
        <end position="266"/>
    </location>
</feature>
<evidence type="ECO:0000256" key="1">
    <source>
        <dbReference type="ARBA" id="ARBA00004571"/>
    </source>
</evidence>
<keyword evidence="3" id="KW-0812">Transmembrane</keyword>